<evidence type="ECO:0000256" key="8">
    <source>
        <dbReference type="SAM" id="Phobius"/>
    </source>
</evidence>
<dbReference type="PROSITE" id="PS50835">
    <property type="entry name" value="IG_LIKE"/>
    <property type="match status" value="2"/>
</dbReference>
<comment type="subcellular location">
    <subcellularLocation>
        <location evidence="1">Cell membrane</location>
    </subcellularLocation>
</comment>
<keyword evidence="6" id="KW-1015">Disulfide bond</keyword>
<evidence type="ECO:0000256" key="1">
    <source>
        <dbReference type="ARBA" id="ARBA00004236"/>
    </source>
</evidence>
<evidence type="ECO:0000313" key="11">
    <source>
        <dbReference type="Ensembl" id="ENSCCRP00015027431.1"/>
    </source>
</evidence>
<keyword evidence="3 9" id="KW-0732">Signal</keyword>
<dbReference type="InterPro" id="IPR007110">
    <property type="entry name" value="Ig-like_dom"/>
</dbReference>
<evidence type="ECO:0000256" key="7">
    <source>
        <dbReference type="ARBA" id="ARBA00023180"/>
    </source>
</evidence>
<dbReference type="InterPro" id="IPR052051">
    <property type="entry name" value="TCR_complex_component"/>
</dbReference>
<sequence>MMPRFSFVCSQLYKMLHFSILVINISNCSSDNADVVNQNHLKIVQAGESVNFTCIFPKESRTTVAWVKQRAGEKPLLITSSYQALPVVFENNFDKHNRFFVEKDDSRFNLSITNVKESDTATYYCVKYIYQFTFGEGTDLIVKGRHLKMPSDHERAVLDPVPPEDSEVALQCTVLTRSCAGEHNVYWFRHESGESPPGIIFTQERRNAQCERSSDVNSTAHKCIYSLPKRNLSHSDAGIYYCAVAACGQIQFGDARKPDMPGFPTPWIIALVLGTLNCLSVIVIIFLGTELYKQRKKDGTQNIQAGHLMDEDRDALNYAALSFQQKSSAPRRPREKYTR</sequence>
<feature type="chain" id="PRO_5034716122" description="Ig-like domain-containing protein" evidence="9">
    <location>
        <begin position="31"/>
        <end position="339"/>
    </location>
</feature>
<evidence type="ECO:0000256" key="2">
    <source>
        <dbReference type="ARBA" id="ARBA00022475"/>
    </source>
</evidence>
<feature type="signal peptide" evidence="9">
    <location>
        <begin position="1"/>
        <end position="30"/>
    </location>
</feature>
<accession>A0A8C1TUC2</accession>
<protein>
    <recommendedName>
        <fullName evidence="10">Ig-like domain-containing protein</fullName>
    </recommendedName>
</protein>
<keyword evidence="4" id="KW-0391">Immunity</keyword>
<evidence type="ECO:0000256" key="9">
    <source>
        <dbReference type="SAM" id="SignalP"/>
    </source>
</evidence>
<dbReference type="InterPro" id="IPR036179">
    <property type="entry name" value="Ig-like_dom_sf"/>
</dbReference>
<reference evidence="11" key="1">
    <citation type="submission" date="2025-08" db="UniProtKB">
        <authorList>
            <consortium name="Ensembl"/>
        </authorList>
    </citation>
    <scope>IDENTIFICATION</scope>
</reference>
<evidence type="ECO:0000256" key="4">
    <source>
        <dbReference type="ARBA" id="ARBA00022859"/>
    </source>
</evidence>
<dbReference type="AlphaFoldDB" id="A0A8C1TUC2"/>
<feature type="domain" description="Ig-like" evidence="10">
    <location>
        <begin position="44"/>
        <end position="125"/>
    </location>
</feature>
<dbReference type="GO" id="GO:0002376">
    <property type="term" value="P:immune system process"/>
    <property type="evidence" value="ECO:0007669"/>
    <property type="project" value="UniProtKB-KW"/>
</dbReference>
<evidence type="ECO:0000256" key="3">
    <source>
        <dbReference type="ARBA" id="ARBA00022729"/>
    </source>
</evidence>
<evidence type="ECO:0000256" key="6">
    <source>
        <dbReference type="ARBA" id="ARBA00023157"/>
    </source>
</evidence>
<name>A0A8C1TUC2_CYPCA</name>
<feature type="domain" description="Ig-like" evidence="10">
    <location>
        <begin position="150"/>
        <end position="244"/>
    </location>
</feature>
<dbReference type="Ensembl" id="ENSCCRT00015028393.1">
    <property type="protein sequence ID" value="ENSCCRP00015027431.1"/>
    <property type="gene ID" value="ENSCCRG00015011570.1"/>
</dbReference>
<dbReference type="GO" id="GO:0009617">
    <property type="term" value="P:response to bacterium"/>
    <property type="evidence" value="ECO:0007669"/>
    <property type="project" value="TreeGrafter"/>
</dbReference>
<evidence type="ECO:0000313" key="12">
    <source>
        <dbReference type="Proteomes" id="UP000694700"/>
    </source>
</evidence>
<keyword evidence="7" id="KW-0325">Glycoprotein</keyword>
<proteinExistence type="predicted"/>
<keyword evidence="5 8" id="KW-0472">Membrane</keyword>
<dbReference type="InterPro" id="IPR013106">
    <property type="entry name" value="Ig_V-set"/>
</dbReference>
<dbReference type="Pfam" id="PF07686">
    <property type="entry name" value="V-set"/>
    <property type="match status" value="2"/>
</dbReference>
<dbReference type="Proteomes" id="UP000694700">
    <property type="component" value="Unplaced"/>
</dbReference>
<dbReference type="PANTHER" id="PTHR19433">
    <property type="entry name" value="T-CELL RECEPTOR ALPHA CHAIN V REGION-RELATED"/>
    <property type="match status" value="1"/>
</dbReference>
<dbReference type="PANTHER" id="PTHR19433:SF133">
    <property type="entry name" value="IMMUNE-TYPE RECEPTOR 5 PRECURSOR-RELATED"/>
    <property type="match status" value="1"/>
</dbReference>
<dbReference type="Gene3D" id="2.60.40.10">
    <property type="entry name" value="Immunoglobulins"/>
    <property type="match status" value="2"/>
</dbReference>
<dbReference type="GO" id="GO:0005886">
    <property type="term" value="C:plasma membrane"/>
    <property type="evidence" value="ECO:0007669"/>
    <property type="project" value="UniProtKB-SubCell"/>
</dbReference>
<feature type="transmembrane region" description="Helical" evidence="8">
    <location>
        <begin position="267"/>
        <end position="287"/>
    </location>
</feature>
<keyword evidence="8" id="KW-1133">Transmembrane helix</keyword>
<keyword evidence="8" id="KW-0812">Transmembrane</keyword>
<organism evidence="11 12">
    <name type="scientific">Cyprinus carpio</name>
    <name type="common">Common carp</name>
    <dbReference type="NCBI Taxonomy" id="7962"/>
    <lineage>
        <taxon>Eukaryota</taxon>
        <taxon>Metazoa</taxon>
        <taxon>Chordata</taxon>
        <taxon>Craniata</taxon>
        <taxon>Vertebrata</taxon>
        <taxon>Euteleostomi</taxon>
        <taxon>Actinopterygii</taxon>
        <taxon>Neopterygii</taxon>
        <taxon>Teleostei</taxon>
        <taxon>Ostariophysi</taxon>
        <taxon>Cypriniformes</taxon>
        <taxon>Cyprinidae</taxon>
        <taxon>Cyprininae</taxon>
        <taxon>Cyprinus</taxon>
    </lineage>
</organism>
<dbReference type="InterPro" id="IPR003599">
    <property type="entry name" value="Ig_sub"/>
</dbReference>
<dbReference type="SMART" id="SM00406">
    <property type="entry name" value="IGv"/>
    <property type="match status" value="2"/>
</dbReference>
<evidence type="ECO:0000256" key="5">
    <source>
        <dbReference type="ARBA" id="ARBA00023136"/>
    </source>
</evidence>
<dbReference type="SUPFAM" id="SSF48726">
    <property type="entry name" value="Immunoglobulin"/>
    <property type="match status" value="2"/>
</dbReference>
<evidence type="ECO:0000259" key="10">
    <source>
        <dbReference type="PROSITE" id="PS50835"/>
    </source>
</evidence>
<keyword evidence="2" id="KW-1003">Cell membrane</keyword>
<dbReference type="CDD" id="cd00099">
    <property type="entry name" value="IgV"/>
    <property type="match status" value="1"/>
</dbReference>
<dbReference type="InterPro" id="IPR013783">
    <property type="entry name" value="Ig-like_fold"/>
</dbReference>
<dbReference type="SMART" id="SM00409">
    <property type="entry name" value="IG"/>
    <property type="match status" value="2"/>
</dbReference>